<name>A0A1T4UUX0_9GAMM</name>
<dbReference type="EMBL" id="FUXU01000031">
    <property type="protein sequence ID" value="SKA56405.1"/>
    <property type="molecule type" value="Genomic_DNA"/>
</dbReference>
<evidence type="ECO:0000313" key="2">
    <source>
        <dbReference type="Proteomes" id="UP000190162"/>
    </source>
</evidence>
<dbReference type="AlphaFoldDB" id="A0A1T4UUX0"/>
<gene>
    <name evidence="1" type="ORF">SAMN02745132_02572</name>
</gene>
<sequence>MEKSNSDKVVADLRKIFCDKLIFQGRGDVEALFDRNGIESG</sequence>
<reference evidence="2" key="1">
    <citation type="submission" date="2017-02" db="EMBL/GenBank/DDBJ databases">
        <authorList>
            <person name="Varghese N."/>
            <person name="Submissions S."/>
        </authorList>
    </citation>
    <scope>NUCLEOTIDE SEQUENCE [LARGE SCALE GENOMIC DNA]</scope>
    <source>
        <strain evidence="2">DSM 22720</strain>
    </source>
</reference>
<organism evidence="1 2">
    <name type="scientific">Enterovibrio nigricans DSM 22720</name>
    <dbReference type="NCBI Taxonomy" id="1121868"/>
    <lineage>
        <taxon>Bacteria</taxon>
        <taxon>Pseudomonadati</taxon>
        <taxon>Pseudomonadota</taxon>
        <taxon>Gammaproteobacteria</taxon>
        <taxon>Vibrionales</taxon>
        <taxon>Vibrionaceae</taxon>
        <taxon>Enterovibrio</taxon>
    </lineage>
</organism>
<dbReference type="Proteomes" id="UP000190162">
    <property type="component" value="Unassembled WGS sequence"/>
</dbReference>
<protein>
    <submittedName>
        <fullName evidence="1">Uncharacterized protein</fullName>
    </submittedName>
</protein>
<accession>A0A1T4UUX0</accession>
<keyword evidence="2" id="KW-1185">Reference proteome</keyword>
<evidence type="ECO:0000313" key="1">
    <source>
        <dbReference type="EMBL" id="SKA56405.1"/>
    </source>
</evidence>
<proteinExistence type="predicted"/>
<dbReference type="RefSeq" id="WP_269808917.1">
    <property type="nucleotide sequence ID" value="NZ_FUXU01000031.1"/>
</dbReference>